<sequence length="458" mass="54066">MDFYLSSKSLKQIKESGMDEDFEIEIFCESIRCTKFIAMFFSPKISRVLRNDPTMDKFKVEFKEIPIIYRSVEEIRNKIEETNFVQKIRNLLEGEPIRVCNPSTMKRDEIEDTTKLLIELGIALDNEDIFFNLFKNFSKLDEKEMTKDNIIFNIKMSRMLTNKEIYKELIEKVSCNFSNFFSQEESDIEKLKELRVTELEDILSCPKLKIESEDFLYEMIEKLGEEYSILIDEIEIEYLSVENVKKIIEKIDNSEISLHRKLWSSICRRLILDPSRKNDNLNRRSVSNSQNQSIINCANGIIDHLMKESGGNVYSSKAIDVKSSRIFDGQIEHLFDKSRDTHFRLDDQSDGYIIFDFKDIRINFSKYYFSVPSSKNGQSNGRPKRWRIEGSNDENTWKLIDFKENDSNLNDSGKSSTFTCQTTNNEYYRYIRIKDFTSQTNTHYFLLSEIEFYGNINK</sequence>
<name>A0ABR2JF87_9EUKA</name>
<evidence type="ECO:0000313" key="1">
    <source>
        <dbReference type="EMBL" id="KAK8876435.1"/>
    </source>
</evidence>
<reference evidence="1 2" key="1">
    <citation type="submission" date="2024-04" db="EMBL/GenBank/DDBJ databases">
        <title>Tritrichomonas musculus Genome.</title>
        <authorList>
            <person name="Alves-Ferreira E."/>
            <person name="Grigg M."/>
            <person name="Lorenzi H."/>
            <person name="Galac M."/>
        </authorList>
    </citation>
    <scope>NUCLEOTIDE SEQUENCE [LARGE SCALE GENOMIC DNA]</scope>
    <source>
        <strain evidence="1 2">EAF2021</strain>
    </source>
</reference>
<dbReference type="Gene3D" id="2.60.120.260">
    <property type="entry name" value="Galactose-binding domain-like"/>
    <property type="match status" value="1"/>
</dbReference>
<protein>
    <recommendedName>
        <fullName evidence="3">F5/8 type C domain-containing protein</fullName>
    </recommendedName>
</protein>
<accession>A0ABR2JF87</accession>
<dbReference type="SUPFAM" id="SSF49785">
    <property type="entry name" value="Galactose-binding domain-like"/>
    <property type="match status" value="1"/>
</dbReference>
<keyword evidence="2" id="KW-1185">Reference proteome</keyword>
<evidence type="ECO:0000313" key="2">
    <source>
        <dbReference type="Proteomes" id="UP001470230"/>
    </source>
</evidence>
<dbReference type="InterPro" id="IPR008979">
    <property type="entry name" value="Galactose-bd-like_sf"/>
</dbReference>
<gene>
    <name evidence="1" type="ORF">M9Y10_006644</name>
</gene>
<organism evidence="1 2">
    <name type="scientific">Tritrichomonas musculus</name>
    <dbReference type="NCBI Taxonomy" id="1915356"/>
    <lineage>
        <taxon>Eukaryota</taxon>
        <taxon>Metamonada</taxon>
        <taxon>Parabasalia</taxon>
        <taxon>Tritrichomonadida</taxon>
        <taxon>Tritrichomonadidae</taxon>
        <taxon>Tritrichomonas</taxon>
    </lineage>
</organism>
<dbReference type="Proteomes" id="UP001470230">
    <property type="component" value="Unassembled WGS sequence"/>
</dbReference>
<evidence type="ECO:0008006" key="3">
    <source>
        <dbReference type="Google" id="ProtNLM"/>
    </source>
</evidence>
<comment type="caution">
    <text evidence="1">The sequence shown here is derived from an EMBL/GenBank/DDBJ whole genome shotgun (WGS) entry which is preliminary data.</text>
</comment>
<proteinExistence type="predicted"/>
<dbReference type="EMBL" id="JAPFFF010000012">
    <property type="protein sequence ID" value="KAK8876435.1"/>
    <property type="molecule type" value="Genomic_DNA"/>
</dbReference>